<comment type="caution">
    <text evidence="2">The sequence shown here is derived from an EMBL/GenBank/DDBJ whole genome shotgun (WGS) entry which is preliminary data.</text>
</comment>
<dbReference type="AlphaFoldDB" id="A0A1G2H7E0"/>
<reference evidence="2 3" key="1">
    <citation type="journal article" date="2016" name="Nat. Commun.">
        <title>Thousands of microbial genomes shed light on interconnected biogeochemical processes in an aquifer system.</title>
        <authorList>
            <person name="Anantharaman K."/>
            <person name="Brown C.T."/>
            <person name="Hug L.A."/>
            <person name="Sharon I."/>
            <person name="Castelle C.J."/>
            <person name="Probst A.J."/>
            <person name="Thomas B.C."/>
            <person name="Singh A."/>
            <person name="Wilkins M.J."/>
            <person name="Karaoz U."/>
            <person name="Brodie E.L."/>
            <person name="Williams K.H."/>
            <person name="Hubbard S.S."/>
            <person name="Banfield J.F."/>
        </authorList>
    </citation>
    <scope>NUCLEOTIDE SEQUENCE [LARGE SCALE GENOMIC DNA]</scope>
</reference>
<accession>A0A1G2H7E0</accession>
<dbReference type="PANTHER" id="PTHR10683">
    <property type="entry name" value="TRANSALDOLASE"/>
    <property type="match status" value="1"/>
</dbReference>
<name>A0A1G2H7E0_9BACT</name>
<protein>
    <submittedName>
        <fullName evidence="2">Transaldolase</fullName>
    </submittedName>
</protein>
<dbReference type="InterPro" id="IPR001585">
    <property type="entry name" value="TAL/FSA"/>
</dbReference>
<dbReference type="Gene3D" id="3.20.20.70">
    <property type="entry name" value="Aldolase class I"/>
    <property type="match status" value="1"/>
</dbReference>
<dbReference type="Proteomes" id="UP000177932">
    <property type="component" value="Unassembled WGS sequence"/>
</dbReference>
<proteinExistence type="predicted"/>
<sequence length="288" mass="32538">MKPQSLKTKIFLDSGDPQETREAISILGFLDGQTTNPSLISKNPAAKDALQEGKKFSLEKLYRLYREIVSEISSLMPDGSVSIEVYADSETTSREMIAQGKEMFLWIPNAHIKYPITRDGLTAASISLKENIRTNMTLCFTQEQAGAVHSATIRAKAGEVFVSPFVGRLDDAGFNGMGLIENILKMYRENKSRVQVLTASVRNLDHFLYAIRIGSDIITSPLKILKEWADTDLKLPDENFIYKPQQTLRPIPYIELQLNRDWTAFNTFHELTDAGLRRFSADWNSLLK</sequence>
<dbReference type="GO" id="GO:0005975">
    <property type="term" value="P:carbohydrate metabolic process"/>
    <property type="evidence" value="ECO:0007669"/>
    <property type="project" value="InterPro"/>
</dbReference>
<evidence type="ECO:0000256" key="1">
    <source>
        <dbReference type="ARBA" id="ARBA00023270"/>
    </source>
</evidence>
<dbReference type="SUPFAM" id="SSF51569">
    <property type="entry name" value="Aldolase"/>
    <property type="match status" value="1"/>
</dbReference>
<keyword evidence="1" id="KW-0704">Schiff base</keyword>
<evidence type="ECO:0000313" key="2">
    <source>
        <dbReference type="EMBL" id="OGZ58393.1"/>
    </source>
</evidence>
<dbReference type="PANTHER" id="PTHR10683:SF40">
    <property type="entry name" value="FRUCTOSE-6-PHOSPHATE ALDOLASE 1-RELATED"/>
    <property type="match status" value="1"/>
</dbReference>
<organism evidence="2 3">
    <name type="scientific">Candidatus Spechtbacteria bacterium RIFCSPHIGHO2_01_FULL_43_30</name>
    <dbReference type="NCBI Taxonomy" id="1802158"/>
    <lineage>
        <taxon>Bacteria</taxon>
        <taxon>Candidatus Spechtiibacteriota</taxon>
    </lineage>
</organism>
<dbReference type="STRING" id="1802158.A2827_02560"/>
<dbReference type="EMBL" id="MHOD01000008">
    <property type="protein sequence ID" value="OGZ58393.1"/>
    <property type="molecule type" value="Genomic_DNA"/>
</dbReference>
<dbReference type="InterPro" id="IPR013785">
    <property type="entry name" value="Aldolase_TIM"/>
</dbReference>
<gene>
    <name evidence="2" type="ORF">A2827_02560</name>
</gene>
<dbReference type="Pfam" id="PF00923">
    <property type="entry name" value="TAL_FSA"/>
    <property type="match status" value="1"/>
</dbReference>
<evidence type="ECO:0000313" key="3">
    <source>
        <dbReference type="Proteomes" id="UP000177932"/>
    </source>
</evidence>